<protein>
    <submittedName>
        <fullName evidence="1">Uncharacterized protein</fullName>
    </submittedName>
</protein>
<reference evidence="1" key="1">
    <citation type="submission" date="2020-11" db="EMBL/GenBank/DDBJ databases">
        <authorList>
            <consortium name="DOE Joint Genome Institute"/>
            <person name="Ahrendt S."/>
            <person name="Riley R."/>
            <person name="Andreopoulos W."/>
            <person name="LaButti K."/>
            <person name="Pangilinan J."/>
            <person name="Ruiz-duenas F.J."/>
            <person name="Barrasa J.M."/>
            <person name="Sanchez-Garcia M."/>
            <person name="Camarero S."/>
            <person name="Miyauchi S."/>
            <person name="Serrano A."/>
            <person name="Linde D."/>
            <person name="Babiker R."/>
            <person name="Drula E."/>
            <person name="Ayuso-Fernandez I."/>
            <person name="Pacheco R."/>
            <person name="Padilla G."/>
            <person name="Ferreira P."/>
            <person name="Barriuso J."/>
            <person name="Kellner H."/>
            <person name="Castanera R."/>
            <person name="Alfaro M."/>
            <person name="Ramirez L."/>
            <person name="Pisabarro A.G."/>
            <person name="Kuo A."/>
            <person name="Tritt A."/>
            <person name="Lipzen A."/>
            <person name="He G."/>
            <person name="Yan M."/>
            <person name="Ng V."/>
            <person name="Cullen D."/>
            <person name="Martin F."/>
            <person name="Rosso M.-N."/>
            <person name="Henrissat B."/>
            <person name="Hibbett D."/>
            <person name="Martinez A.T."/>
            <person name="Grigoriev I.V."/>
        </authorList>
    </citation>
    <scope>NUCLEOTIDE SEQUENCE</scope>
    <source>
        <strain evidence="1">AH 44721</strain>
    </source>
</reference>
<dbReference type="AlphaFoldDB" id="A0A9P5TFH0"/>
<organism evidence="1 2">
    <name type="scientific">Gymnopilus junonius</name>
    <name type="common">Spectacular rustgill mushroom</name>
    <name type="synonym">Gymnopilus spectabilis subsp. junonius</name>
    <dbReference type="NCBI Taxonomy" id="109634"/>
    <lineage>
        <taxon>Eukaryota</taxon>
        <taxon>Fungi</taxon>
        <taxon>Dikarya</taxon>
        <taxon>Basidiomycota</taxon>
        <taxon>Agaricomycotina</taxon>
        <taxon>Agaricomycetes</taxon>
        <taxon>Agaricomycetidae</taxon>
        <taxon>Agaricales</taxon>
        <taxon>Agaricineae</taxon>
        <taxon>Hymenogastraceae</taxon>
        <taxon>Gymnopilus</taxon>
    </lineage>
</organism>
<sequence>MPYCSSPRSFQADFGIDPNFAKLFPTGIFTSGPMKHGKGSSCRQTFTIRNGQFDFMKQTVKFDMMFDQDHPPEEFSGIHKGSGSDVTSVKGTIKVKPSWLRALSFMTAFLQLRRKRACSIEF</sequence>
<dbReference type="Proteomes" id="UP000724874">
    <property type="component" value="Unassembled WGS sequence"/>
</dbReference>
<dbReference type="OrthoDB" id="3087446at2759"/>
<gene>
    <name evidence="1" type="ORF">CPB84DRAFT_1755010</name>
</gene>
<comment type="caution">
    <text evidence="1">The sequence shown here is derived from an EMBL/GenBank/DDBJ whole genome shotgun (WGS) entry which is preliminary data.</text>
</comment>
<evidence type="ECO:0000313" key="2">
    <source>
        <dbReference type="Proteomes" id="UP000724874"/>
    </source>
</evidence>
<accession>A0A9P5TFH0</accession>
<dbReference type="EMBL" id="JADNYJ010000429">
    <property type="protein sequence ID" value="KAF8869532.1"/>
    <property type="molecule type" value="Genomic_DNA"/>
</dbReference>
<proteinExistence type="predicted"/>
<keyword evidence="2" id="KW-1185">Reference proteome</keyword>
<evidence type="ECO:0000313" key="1">
    <source>
        <dbReference type="EMBL" id="KAF8869532.1"/>
    </source>
</evidence>
<name>A0A9P5TFH0_GYMJU</name>